<protein>
    <recommendedName>
        <fullName evidence="4">Hydrogenase maturation factor HypA</fullName>
    </recommendedName>
</protein>
<dbReference type="HAMAP" id="MF_00213">
    <property type="entry name" value="HypA_HybF"/>
    <property type="match status" value="1"/>
</dbReference>
<comment type="similarity">
    <text evidence="4">Belongs to the HypA/HybF family.</text>
</comment>
<dbReference type="InterPro" id="IPR000688">
    <property type="entry name" value="HypA/HybF"/>
</dbReference>
<evidence type="ECO:0000256" key="5">
    <source>
        <dbReference type="SAM" id="MobiDB-lite"/>
    </source>
</evidence>
<dbReference type="PANTHER" id="PTHR34535">
    <property type="entry name" value="HYDROGENASE MATURATION FACTOR HYPA"/>
    <property type="match status" value="1"/>
</dbReference>
<dbReference type="PIRSF" id="PIRSF004761">
    <property type="entry name" value="Hydrgn_mat_HypA"/>
    <property type="match status" value="1"/>
</dbReference>
<dbReference type="Gene3D" id="3.30.2320.80">
    <property type="match status" value="1"/>
</dbReference>
<dbReference type="GO" id="GO:0008270">
    <property type="term" value="F:zinc ion binding"/>
    <property type="evidence" value="ECO:0007669"/>
    <property type="project" value="TreeGrafter"/>
</dbReference>
<feature type="region of interest" description="Disordered" evidence="5">
    <location>
        <begin position="107"/>
        <end position="127"/>
    </location>
</feature>
<gene>
    <name evidence="4" type="primary">hypA</name>
    <name evidence="6" type="ORF">L1O03_08340</name>
</gene>
<dbReference type="Pfam" id="PF01155">
    <property type="entry name" value="HypA"/>
    <property type="match status" value="1"/>
</dbReference>
<feature type="compositionally biased region" description="Low complexity" evidence="5">
    <location>
        <begin position="107"/>
        <end position="117"/>
    </location>
</feature>
<dbReference type="EMBL" id="JAKGSI010000004">
    <property type="protein sequence ID" value="MCF4007180.1"/>
    <property type="molecule type" value="Genomic_DNA"/>
</dbReference>
<comment type="caution">
    <text evidence="6">The sequence shown here is derived from an EMBL/GenBank/DDBJ whole genome shotgun (WGS) entry which is preliminary data.</text>
</comment>
<evidence type="ECO:0000313" key="7">
    <source>
        <dbReference type="Proteomes" id="UP001139336"/>
    </source>
</evidence>
<accession>A0A9X1QS45</accession>
<keyword evidence="7" id="KW-1185">Reference proteome</keyword>
<evidence type="ECO:0000256" key="4">
    <source>
        <dbReference type="HAMAP-Rule" id="MF_00213"/>
    </source>
</evidence>
<dbReference type="Proteomes" id="UP001139336">
    <property type="component" value="Unassembled WGS sequence"/>
</dbReference>
<dbReference type="PANTHER" id="PTHR34535:SF3">
    <property type="entry name" value="HYDROGENASE MATURATION FACTOR HYPA"/>
    <property type="match status" value="1"/>
</dbReference>
<comment type="function">
    <text evidence="4">Involved in the maturation of [NiFe] hydrogenases. Required for nickel insertion into the metal center of the hydrogenase.</text>
</comment>
<evidence type="ECO:0000256" key="2">
    <source>
        <dbReference type="ARBA" id="ARBA00022723"/>
    </source>
</evidence>
<evidence type="ECO:0000256" key="1">
    <source>
        <dbReference type="ARBA" id="ARBA00022596"/>
    </source>
</evidence>
<comment type="caution">
    <text evidence="4">Lacks conserved residue(s) required for the propagation of feature annotation.</text>
</comment>
<sequence>MHEVALSEQVAAVARRAAGGRRVHSVRLRIGALRQVVPEPLAYAWEFTTAGTSLDGATLDVEWVPGRLRCPAGHESLMQGEFDVHCPRCGEVARIIGGEEFTVVDLSVSDSSGSPDSTGRPAPEEDA</sequence>
<evidence type="ECO:0000313" key="6">
    <source>
        <dbReference type="EMBL" id="MCF4007180.1"/>
    </source>
</evidence>
<dbReference type="GO" id="GO:0051604">
    <property type="term" value="P:protein maturation"/>
    <property type="evidence" value="ECO:0007669"/>
    <property type="project" value="InterPro"/>
</dbReference>
<evidence type="ECO:0000256" key="3">
    <source>
        <dbReference type="ARBA" id="ARBA00022833"/>
    </source>
</evidence>
<dbReference type="RefSeq" id="WP_236119321.1">
    <property type="nucleotide sequence ID" value="NZ_JAKGSI010000004.1"/>
</dbReference>
<proteinExistence type="inferred from homology"/>
<reference evidence="6" key="1">
    <citation type="submission" date="2022-01" db="EMBL/GenBank/DDBJ databases">
        <title>Corynebacterium sp. nov isolated from isolated from the feces of the greater white-fronted geese (Anser albifrons) at Poyang Lake, PR China.</title>
        <authorList>
            <person name="Liu Q."/>
        </authorList>
    </citation>
    <scope>NUCLEOTIDE SEQUENCE</scope>
    <source>
        <strain evidence="6">JCM 32435</strain>
    </source>
</reference>
<keyword evidence="3" id="KW-0862">Zinc</keyword>
<keyword evidence="2 4" id="KW-0479">Metal-binding</keyword>
<keyword evidence="1 4" id="KW-0533">Nickel</keyword>
<dbReference type="AlphaFoldDB" id="A0A9X1QS45"/>
<organism evidence="6 7">
    <name type="scientific">Corynebacterium uropygiale</name>
    <dbReference type="NCBI Taxonomy" id="1775911"/>
    <lineage>
        <taxon>Bacteria</taxon>
        <taxon>Bacillati</taxon>
        <taxon>Actinomycetota</taxon>
        <taxon>Actinomycetes</taxon>
        <taxon>Mycobacteriales</taxon>
        <taxon>Corynebacteriaceae</taxon>
        <taxon>Corynebacterium</taxon>
    </lineage>
</organism>
<name>A0A9X1QS45_9CORY</name>
<feature type="binding site" evidence="4">
    <location>
        <position position="2"/>
    </location>
    <ligand>
        <name>Ni(2+)</name>
        <dbReference type="ChEBI" id="CHEBI:49786"/>
    </ligand>
</feature>
<dbReference type="GO" id="GO:0016151">
    <property type="term" value="F:nickel cation binding"/>
    <property type="evidence" value="ECO:0007669"/>
    <property type="project" value="UniProtKB-UniRule"/>
</dbReference>